<feature type="non-terminal residue" evidence="2">
    <location>
        <position position="42"/>
    </location>
</feature>
<organism evidence="2">
    <name type="scientific">uncultured Thermomicrobiales bacterium</name>
    <dbReference type="NCBI Taxonomy" id="1645740"/>
    <lineage>
        <taxon>Bacteria</taxon>
        <taxon>Pseudomonadati</taxon>
        <taxon>Thermomicrobiota</taxon>
        <taxon>Thermomicrobia</taxon>
        <taxon>Thermomicrobiales</taxon>
        <taxon>environmental samples</taxon>
    </lineage>
</organism>
<dbReference type="AlphaFoldDB" id="A0A6J4VDT2"/>
<evidence type="ECO:0000313" key="2">
    <source>
        <dbReference type="EMBL" id="CAA9575812.1"/>
    </source>
</evidence>
<gene>
    <name evidence="2" type="ORF">AVDCRST_MAG33-3040</name>
</gene>
<reference evidence="2" key="1">
    <citation type="submission" date="2020-02" db="EMBL/GenBank/DDBJ databases">
        <authorList>
            <person name="Meier V. D."/>
        </authorList>
    </citation>
    <scope>NUCLEOTIDE SEQUENCE</scope>
    <source>
        <strain evidence="2">AVDCRST_MAG33</strain>
    </source>
</reference>
<feature type="non-terminal residue" evidence="2">
    <location>
        <position position="1"/>
    </location>
</feature>
<evidence type="ECO:0000256" key="1">
    <source>
        <dbReference type="SAM" id="MobiDB-lite"/>
    </source>
</evidence>
<dbReference type="EMBL" id="CADCWK010000379">
    <property type="protein sequence ID" value="CAA9575812.1"/>
    <property type="molecule type" value="Genomic_DNA"/>
</dbReference>
<name>A0A6J4VDT2_9BACT</name>
<sequence length="42" mass="4392">GPGHVRALTAQHGRGTDSTGRPTALRLPDGYHGRGRTPSLDV</sequence>
<protein>
    <submittedName>
        <fullName evidence="2">Uncharacterized protein</fullName>
    </submittedName>
</protein>
<accession>A0A6J4VDT2</accession>
<feature type="region of interest" description="Disordered" evidence="1">
    <location>
        <begin position="1"/>
        <end position="42"/>
    </location>
</feature>
<proteinExistence type="predicted"/>